<sequence>MLTTETHPWRTVALCGAVLLLATACGEGHGHSPRQLSEMIAETVRESADSGLPGLGMPDTLFDPARYACTPAVDPELPGGWRSVAPRAAAGGGEPVELGLTDSEAEHSDPVLASVTGPDGETASAEADLTGDAWARLDYPEDFGAGETVPGVYTVVWSDSRSGAPLTCDGFEVE</sequence>
<accession>A0ABR9HBZ5</accession>
<proteinExistence type="predicted"/>
<dbReference type="EMBL" id="JADBDY010000001">
    <property type="protein sequence ID" value="MBE1456552.1"/>
    <property type="molecule type" value="Genomic_DNA"/>
</dbReference>
<dbReference type="RefSeq" id="WP_373295634.1">
    <property type="nucleotide sequence ID" value="NZ_BMXJ01000002.1"/>
</dbReference>
<organism evidence="1 2">
    <name type="scientific">Nocardiopsis terrae</name>
    <dbReference type="NCBI Taxonomy" id="372655"/>
    <lineage>
        <taxon>Bacteria</taxon>
        <taxon>Bacillati</taxon>
        <taxon>Actinomycetota</taxon>
        <taxon>Actinomycetes</taxon>
        <taxon>Streptosporangiales</taxon>
        <taxon>Nocardiopsidaceae</taxon>
        <taxon>Nocardiopsis</taxon>
    </lineage>
</organism>
<evidence type="ECO:0000313" key="2">
    <source>
        <dbReference type="Proteomes" id="UP000598217"/>
    </source>
</evidence>
<gene>
    <name evidence="1" type="ORF">H4W79_000766</name>
</gene>
<evidence type="ECO:0000313" key="1">
    <source>
        <dbReference type="EMBL" id="MBE1456552.1"/>
    </source>
</evidence>
<keyword evidence="2" id="KW-1185">Reference proteome</keyword>
<protein>
    <submittedName>
        <fullName evidence="1">Uncharacterized protein</fullName>
    </submittedName>
</protein>
<comment type="caution">
    <text evidence="1">The sequence shown here is derived from an EMBL/GenBank/DDBJ whole genome shotgun (WGS) entry which is preliminary data.</text>
</comment>
<dbReference type="Proteomes" id="UP000598217">
    <property type="component" value="Unassembled WGS sequence"/>
</dbReference>
<name>A0ABR9HBZ5_9ACTN</name>
<reference evidence="1 2" key="1">
    <citation type="submission" date="2020-10" db="EMBL/GenBank/DDBJ databases">
        <title>Sequencing the genomes of 1000 actinobacteria strains.</title>
        <authorList>
            <person name="Klenk H.-P."/>
        </authorList>
    </citation>
    <scope>NUCLEOTIDE SEQUENCE [LARGE SCALE GENOMIC DNA]</scope>
    <source>
        <strain evidence="1 2">DSM 45157</strain>
    </source>
</reference>